<evidence type="ECO:0000256" key="3">
    <source>
        <dbReference type="ARBA" id="ARBA00022729"/>
    </source>
</evidence>
<proteinExistence type="inferred from homology"/>
<dbReference type="InterPro" id="IPR051010">
    <property type="entry name" value="BCAA_transport"/>
</dbReference>
<dbReference type="PANTHER" id="PTHR30483:SF6">
    <property type="entry name" value="PERIPLASMIC BINDING PROTEIN OF ABC TRANSPORTER FOR NATURAL AMINO ACIDS"/>
    <property type="match status" value="1"/>
</dbReference>
<sequence length="417" mass="44926">MRKLAIVFGLLLVSLLAVGCGSSGKSGGSADVIKIGMVGPLTGPAAEAGIALKQGAQLAVDEWNEKGGIAVDGKKTKVEILFEDSQSKPEAGVSVAEKLITRDKVNVLIGDAFASSVTMAVMELAPKYGIPVMSIEPVSGEIAKKVKSDPEKYATYWKGDFNSDAYGQTVFETYQYLVEKGLFTPKTKTVAFVVEDTDYGRSNAEVVKNLFAGIGWNSVALETVPLGYTDFYPQLNKIKNLNPDVLVSCFTSLSSGVALVKQFQEIGLTASHMAIYYPLRPEFTEQAGSAAEGLLWTPLIFDPENLDQQKAMADQIKSKYDAVPNYDHAAGYDGINNMLSAIEAAGSLEPKAIVAALSETDRKGVQGRFVFDQESHTIKAGEEFVPVPTAQIEGGKNCIIWPENVASHEYTKQSWVK</sequence>
<keyword evidence="2" id="KW-0813">Transport</keyword>
<dbReference type="Proteomes" id="UP000199337">
    <property type="component" value="Unassembled WGS sequence"/>
</dbReference>
<protein>
    <submittedName>
        <fullName evidence="7">Branched-chain amino acid transport system substrate-binding protein</fullName>
    </submittedName>
</protein>
<organism evidence="7 8">
    <name type="scientific">Desulfotruncus arcticus DSM 17038</name>
    <dbReference type="NCBI Taxonomy" id="1121424"/>
    <lineage>
        <taxon>Bacteria</taxon>
        <taxon>Bacillati</taxon>
        <taxon>Bacillota</taxon>
        <taxon>Clostridia</taxon>
        <taxon>Eubacteriales</taxon>
        <taxon>Desulfallaceae</taxon>
        <taxon>Desulfotruncus</taxon>
    </lineage>
</organism>
<dbReference type="Pfam" id="PF13458">
    <property type="entry name" value="Peripla_BP_6"/>
    <property type="match status" value="1"/>
</dbReference>
<dbReference type="InterPro" id="IPR028081">
    <property type="entry name" value="Leu-bd"/>
</dbReference>
<evidence type="ECO:0000256" key="5">
    <source>
        <dbReference type="SAM" id="SignalP"/>
    </source>
</evidence>
<keyword evidence="3 5" id="KW-0732">Signal</keyword>
<dbReference type="InterPro" id="IPR000709">
    <property type="entry name" value="Leu_Ile_Val-bd"/>
</dbReference>
<evidence type="ECO:0000259" key="6">
    <source>
        <dbReference type="Pfam" id="PF13458"/>
    </source>
</evidence>
<reference evidence="8" key="1">
    <citation type="submission" date="2016-10" db="EMBL/GenBank/DDBJ databases">
        <authorList>
            <person name="Varghese N."/>
            <person name="Submissions S."/>
        </authorList>
    </citation>
    <scope>NUCLEOTIDE SEQUENCE [LARGE SCALE GENOMIC DNA]</scope>
    <source>
        <strain evidence="8">DSM 17038</strain>
    </source>
</reference>
<comment type="similarity">
    <text evidence="1">Belongs to the leucine-binding protein family.</text>
</comment>
<dbReference type="InterPro" id="IPR028082">
    <property type="entry name" value="Peripla_BP_I"/>
</dbReference>
<dbReference type="PRINTS" id="PR00337">
    <property type="entry name" value="LEUILEVALBP"/>
</dbReference>
<dbReference type="EMBL" id="FOOX01000002">
    <property type="protein sequence ID" value="SFG14346.1"/>
    <property type="molecule type" value="Genomic_DNA"/>
</dbReference>
<evidence type="ECO:0000256" key="2">
    <source>
        <dbReference type="ARBA" id="ARBA00022448"/>
    </source>
</evidence>
<dbReference type="AlphaFoldDB" id="A0A1I2PL29"/>
<evidence type="ECO:0000313" key="7">
    <source>
        <dbReference type="EMBL" id="SFG14346.1"/>
    </source>
</evidence>
<gene>
    <name evidence="7" type="ORF">SAMN05660649_00853</name>
</gene>
<evidence type="ECO:0000313" key="8">
    <source>
        <dbReference type="Proteomes" id="UP000199337"/>
    </source>
</evidence>
<evidence type="ECO:0000256" key="1">
    <source>
        <dbReference type="ARBA" id="ARBA00010062"/>
    </source>
</evidence>
<keyword evidence="4" id="KW-0029">Amino-acid transport</keyword>
<dbReference type="PANTHER" id="PTHR30483">
    <property type="entry name" value="LEUCINE-SPECIFIC-BINDING PROTEIN"/>
    <property type="match status" value="1"/>
</dbReference>
<feature type="domain" description="Leucine-binding protein" evidence="6">
    <location>
        <begin position="33"/>
        <end position="378"/>
    </location>
</feature>
<dbReference type="PROSITE" id="PS51257">
    <property type="entry name" value="PROKAR_LIPOPROTEIN"/>
    <property type="match status" value="1"/>
</dbReference>
<feature type="signal peptide" evidence="5">
    <location>
        <begin position="1"/>
        <end position="19"/>
    </location>
</feature>
<evidence type="ECO:0000256" key="4">
    <source>
        <dbReference type="ARBA" id="ARBA00022970"/>
    </source>
</evidence>
<dbReference type="SUPFAM" id="SSF53822">
    <property type="entry name" value="Periplasmic binding protein-like I"/>
    <property type="match status" value="1"/>
</dbReference>
<dbReference type="CDD" id="cd06345">
    <property type="entry name" value="PBP1_ABC_ligand_binding-like"/>
    <property type="match status" value="1"/>
</dbReference>
<name>A0A1I2PL29_9FIRM</name>
<dbReference type="STRING" id="341036.SAMN05660649_00853"/>
<keyword evidence="8" id="KW-1185">Reference proteome</keyword>
<dbReference type="Gene3D" id="3.40.50.2300">
    <property type="match status" value="2"/>
</dbReference>
<dbReference type="RefSeq" id="WP_165613371.1">
    <property type="nucleotide sequence ID" value="NZ_FOOX01000002.1"/>
</dbReference>
<dbReference type="GO" id="GO:0006865">
    <property type="term" value="P:amino acid transport"/>
    <property type="evidence" value="ECO:0007669"/>
    <property type="project" value="UniProtKB-KW"/>
</dbReference>
<feature type="chain" id="PRO_5039080800" evidence="5">
    <location>
        <begin position="20"/>
        <end position="417"/>
    </location>
</feature>
<accession>A0A1I2PL29</accession>